<reference evidence="2" key="1">
    <citation type="submission" date="2022-03" db="EMBL/GenBank/DDBJ databases">
        <authorList>
            <person name="Martin H S."/>
        </authorList>
    </citation>
    <scope>NUCLEOTIDE SEQUENCE</scope>
</reference>
<sequence length="117" mass="13328">MQRVGAPQNNQQIEHSTLPAGPNLHAERSPLLLRNKRRCADVAIPVAAAHVDLLRRRHLEKTPRLAKRALRPRGVGCRFAARRRLRPLCPPPRVLFPQREHATKLSCFDATTPRTFH</sequence>
<organism evidence="2 3">
    <name type="scientific">Iphiclides podalirius</name>
    <name type="common">scarce swallowtail</name>
    <dbReference type="NCBI Taxonomy" id="110791"/>
    <lineage>
        <taxon>Eukaryota</taxon>
        <taxon>Metazoa</taxon>
        <taxon>Ecdysozoa</taxon>
        <taxon>Arthropoda</taxon>
        <taxon>Hexapoda</taxon>
        <taxon>Insecta</taxon>
        <taxon>Pterygota</taxon>
        <taxon>Neoptera</taxon>
        <taxon>Endopterygota</taxon>
        <taxon>Lepidoptera</taxon>
        <taxon>Glossata</taxon>
        <taxon>Ditrysia</taxon>
        <taxon>Papilionoidea</taxon>
        <taxon>Papilionidae</taxon>
        <taxon>Papilioninae</taxon>
        <taxon>Iphiclides</taxon>
    </lineage>
</organism>
<feature type="non-terminal residue" evidence="2">
    <location>
        <position position="1"/>
    </location>
</feature>
<protein>
    <submittedName>
        <fullName evidence="2">Uncharacterized protein</fullName>
    </submittedName>
</protein>
<evidence type="ECO:0000313" key="3">
    <source>
        <dbReference type="Proteomes" id="UP000837857"/>
    </source>
</evidence>
<gene>
    <name evidence="2" type="ORF">IPOD504_LOCUS16006</name>
</gene>
<proteinExistence type="predicted"/>
<feature type="region of interest" description="Disordered" evidence="1">
    <location>
        <begin position="1"/>
        <end position="25"/>
    </location>
</feature>
<keyword evidence="3" id="KW-1185">Reference proteome</keyword>
<accession>A0ABN8J1I1</accession>
<evidence type="ECO:0000313" key="2">
    <source>
        <dbReference type="EMBL" id="CAH2074289.1"/>
    </source>
</evidence>
<evidence type="ECO:0000256" key="1">
    <source>
        <dbReference type="SAM" id="MobiDB-lite"/>
    </source>
</evidence>
<dbReference type="EMBL" id="OW152819">
    <property type="protein sequence ID" value="CAH2074289.1"/>
    <property type="molecule type" value="Genomic_DNA"/>
</dbReference>
<name>A0ABN8J1I1_9NEOP</name>
<dbReference type="Proteomes" id="UP000837857">
    <property type="component" value="Chromosome 7"/>
</dbReference>